<evidence type="ECO:0000256" key="5">
    <source>
        <dbReference type="ARBA" id="ARBA00022801"/>
    </source>
</evidence>
<dbReference type="Pfam" id="PF00295">
    <property type="entry name" value="Glyco_hydro_28"/>
    <property type="match status" value="2"/>
</dbReference>
<dbReference type="SUPFAM" id="SSF51126">
    <property type="entry name" value="Pectin lyase-like"/>
    <property type="match status" value="1"/>
</dbReference>
<evidence type="ECO:0000256" key="9">
    <source>
        <dbReference type="RuleBase" id="RU361169"/>
    </source>
</evidence>
<dbReference type="AlphaFoldDB" id="A0AAN9K8V6"/>
<reference evidence="10 11" key="1">
    <citation type="submission" date="2024-01" db="EMBL/GenBank/DDBJ databases">
        <title>The genomes of 5 underutilized Papilionoideae crops provide insights into root nodulation and disease resistanc.</title>
        <authorList>
            <person name="Jiang F."/>
        </authorList>
    </citation>
    <scope>NUCLEOTIDE SEQUENCE [LARGE SCALE GENOMIC DNA]</scope>
    <source>
        <strain evidence="10">LVBAO_FW01</strain>
        <tissue evidence="10">Leaves</tissue>
    </source>
</reference>
<comment type="caution">
    <text evidence="10">The sequence shown here is derived from an EMBL/GenBank/DDBJ whole genome shotgun (WGS) entry which is preliminary data.</text>
</comment>
<dbReference type="InterPro" id="IPR012334">
    <property type="entry name" value="Pectin_lyas_fold"/>
</dbReference>
<dbReference type="Gene3D" id="2.160.20.10">
    <property type="entry name" value="Single-stranded right-handed beta-helix, Pectin lyase-like"/>
    <property type="match status" value="1"/>
</dbReference>
<keyword evidence="7" id="KW-0961">Cell wall biogenesis/degradation</keyword>
<feature type="active site" evidence="8">
    <location>
        <position position="197"/>
    </location>
</feature>
<dbReference type="PANTHER" id="PTHR31375">
    <property type="match status" value="1"/>
</dbReference>
<evidence type="ECO:0000256" key="3">
    <source>
        <dbReference type="ARBA" id="ARBA00022512"/>
    </source>
</evidence>
<dbReference type="InterPro" id="IPR011050">
    <property type="entry name" value="Pectin_lyase_fold/virulence"/>
</dbReference>
<organism evidence="10 11">
    <name type="scientific">Canavalia gladiata</name>
    <name type="common">Sword bean</name>
    <name type="synonym">Dolichos gladiatus</name>
    <dbReference type="NCBI Taxonomy" id="3824"/>
    <lineage>
        <taxon>Eukaryota</taxon>
        <taxon>Viridiplantae</taxon>
        <taxon>Streptophyta</taxon>
        <taxon>Embryophyta</taxon>
        <taxon>Tracheophyta</taxon>
        <taxon>Spermatophyta</taxon>
        <taxon>Magnoliopsida</taxon>
        <taxon>eudicotyledons</taxon>
        <taxon>Gunneridae</taxon>
        <taxon>Pentapetalae</taxon>
        <taxon>rosids</taxon>
        <taxon>fabids</taxon>
        <taxon>Fabales</taxon>
        <taxon>Fabaceae</taxon>
        <taxon>Papilionoideae</taxon>
        <taxon>50 kb inversion clade</taxon>
        <taxon>NPAAA clade</taxon>
        <taxon>indigoferoid/millettioid clade</taxon>
        <taxon>Phaseoleae</taxon>
        <taxon>Canavalia</taxon>
    </lineage>
</organism>
<dbReference type="GO" id="GO:0071555">
    <property type="term" value="P:cell wall organization"/>
    <property type="evidence" value="ECO:0007669"/>
    <property type="project" value="UniProtKB-KW"/>
</dbReference>
<keyword evidence="11" id="KW-1185">Reference proteome</keyword>
<comment type="subcellular location">
    <subcellularLocation>
        <location evidence="1">Secreted</location>
        <location evidence="1">Cell wall</location>
    </subcellularLocation>
</comment>
<dbReference type="GO" id="GO:0005975">
    <property type="term" value="P:carbohydrate metabolic process"/>
    <property type="evidence" value="ECO:0007669"/>
    <property type="project" value="InterPro"/>
</dbReference>
<keyword evidence="6 9" id="KW-0326">Glycosidase</keyword>
<sequence length="341" mass="37690">MIFCFMVVDIDEYREKCHAKYVLKSFILIFLALDRNYVSNTRDDKVGPDLLREILLHQRALEHEKARTLAGGFNFRTSMAFKLMEVDKFTAGVLFGGNHVMPCIFTSHNCSNLRLVGTRHINSARNHISIANFNNTNIIDLIITAPQNSPNTDGIDISRSSYIRIQNSIIATEDDCIAIKGVTSNINITGVTCGPGHGISVGSLGEKEDYETVEQEYIKNCPFNGAENGKRIKSFPNYEDRNVNFRNKITKKSAVQISGVTYRHVNGTSDSGPAIELTCSPGVGCRIIFMDKINRTSISSGSQVHTSCNNAHGVASSTSPKVPCLSSDLISFHWFSLFGHS</sequence>
<evidence type="ECO:0000313" key="11">
    <source>
        <dbReference type="Proteomes" id="UP001367508"/>
    </source>
</evidence>
<evidence type="ECO:0000256" key="8">
    <source>
        <dbReference type="PROSITE-ProRule" id="PRU10052"/>
    </source>
</evidence>
<dbReference type="Proteomes" id="UP001367508">
    <property type="component" value="Unassembled WGS sequence"/>
</dbReference>
<keyword evidence="4" id="KW-0964">Secreted</keyword>
<evidence type="ECO:0000256" key="4">
    <source>
        <dbReference type="ARBA" id="ARBA00022525"/>
    </source>
</evidence>
<gene>
    <name evidence="10" type="ORF">VNO77_35631</name>
</gene>
<comment type="similarity">
    <text evidence="2 9">Belongs to the glycosyl hydrolase 28 family.</text>
</comment>
<evidence type="ECO:0000256" key="6">
    <source>
        <dbReference type="ARBA" id="ARBA00023295"/>
    </source>
</evidence>
<evidence type="ECO:0000256" key="1">
    <source>
        <dbReference type="ARBA" id="ARBA00004191"/>
    </source>
</evidence>
<name>A0AAN9K8V6_CANGL</name>
<evidence type="ECO:0000313" key="10">
    <source>
        <dbReference type="EMBL" id="KAK7312071.1"/>
    </source>
</evidence>
<keyword evidence="3" id="KW-0134">Cell wall</keyword>
<evidence type="ECO:0000256" key="7">
    <source>
        <dbReference type="ARBA" id="ARBA00023316"/>
    </source>
</evidence>
<evidence type="ECO:0000256" key="2">
    <source>
        <dbReference type="ARBA" id="ARBA00008834"/>
    </source>
</evidence>
<protein>
    <submittedName>
        <fullName evidence="10">Uncharacterized protein</fullName>
    </submittedName>
</protein>
<keyword evidence="5 9" id="KW-0378">Hydrolase</keyword>
<dbReference type="PROSITE" id="PS00502">
    <property type="entry name" value="POLYGALACTURONASE"/>
    <property type="match status" value="1"/>
</dbReference>
<dbReference type="EMBL" id="JAYMYQ010000009">
    <property type="protein sequence ID" value="KAK7312071.1"/>
    <property type="molecule type" value="Genomic_DNA"/>
</dbReference>
<accession>A0AAN9K8V6</accession>
<dbReference type="GO" id="GO:0004650">
    <property type="term" value="F:polygalacturonase activity"/>
    <property type="evidence" value="ECO:0007669"/>
    <property type="project" value="InterPro"/>
</dbReference>
<proteinExistence type="inferred from homology"/>
<dbReference type="InterPro" id="IPR000743">
    <property type="entry name" value="Glyco_hydro_28"/>
</dbReference>